<dbReference type="EMBL" id="SNRW01044925">
    <property type="protein sequence ID" value="KAA6322446.1"/>
    <property type="molecule type" value="Genomic_DNA"/>
</dbReference>
<accession>A0A5J4QKQ3</accession>
<gene>
    <name evidence="1" type="ORF">EZS28_054435</name>
</gene>
<dbReference type="AlphaFoldDB" id="A0A5J4QKQ3"/>
<reference evidence="1 2" key="1">
    <citation type="submission" date="2019-03" db="EMBL/GenBank/DDBJ databases">
        <title>Single cell metagenomics reveals metabolic interactions within the superorganism composed of flagellate Streblomastix strix and complex community of Bacteroidetes bacteria on its surface.</title>
        <authorList>
            <person name="Treitli S.C."/>
            <person name="Kolisko M."/>
            <person name="Husnik F."/>
            <person name="Keeling P."/>
            <person name="Hampl V."/>
        </authorList>
    </citation>
    <scope>NUCLEOTIDE SEQUENCE [LARGE SCALE GENOMIC DNA]</scope>
    <source>
        <strain evidence="1">ST1C</strain>
    </source>
</reference>
<proteinExistence type="predicted"/>
<protein>
    <submittedName>
        <fullName evidence="1">Uncharacterized protein</fullName>
    </submittedName>
</protein>
<name>A0A5J4QKQ3_9EUKA</name>
<organism evidence="1 2">
    <name type="scientific">Streblomastix strix</name>
    <dbReference type="NCBI Taxonomy" id="222440"/>
    <lineage>
        <taxon>Eukaryota</taxon>
        <taxon>Metamonada</taxon>
        <taxon>Preaxostyla</taxon>
        <taxon>Oxymonadida</taxon>
        <taxon>Streblomastigidae</taxon>
        <taxon>Streblomastix</taxon>
    </lineage>
</organism>
<evidence type="ECO:0000313" key="2">
    <source>
        <dbReference type="Proteomes" id="UP000324800"/>
    </source>
</evidence>
<comment type="caution">
    <text evidence="1">The sequence shown here is derived from an EMBL/GenBank/DDBJ whole genome shotgun (WGS) entry which is preliminary data.</text>
</comment>
<evidence type="ECO:0000313" key="1">
    <source>
        <dbReference type="EMBL" id="KAA6322446.1"/>
    </source>
</evidence>
<dbReference type="Proteomes" id="UP000324800">
    <property type="component" value="Unassembled WGS sequence"/>
</dbReference>
<sequence length="135" mass="15350">MQLIASNLDLLFEATDEFEDVLTASRNTASWRLNPHTDLTSFMITLQYERNSNCALTFNGLDTQNQNVSVELRRAPIYQGDTDCYYNVDLMGKRPPPPILCTMHDTFWLFGPANGGSCVYDVNNTFDDVISQIER</sequence>
<dbReference type="OrthoDB" id="10500762at2759"/>